<keyword evidence="11" id="KW-0479">Metal-binding</keyword>
<dbReference type="SMART" id="SM00316">
    <property type="entry name" value="S1"/>
    <property type="match status" value="1"/>
</dbReference>
<dbReference type="CDD" id="cd04453">
    <property type="entry name" value="S1_RNase_E"/>
    <property type="match status" value="1"/>
</dbReference>
<evidence type="ECO:0000256" key="5">
    <source>
        <dbReference type="ARBA" id="ARBA00022475"/>
    </source>
</evidence>
<name>A0A6C2UBC7_PONDE</name>
<dbReference type="InterPro" id="IPR004659">
    <property type="entry name" value="RNase_E/G"/>
</dbReference>
<evidence type="ECO:0000259" key="18">
    <source>
        <dbReference type="SMART" id="SM00316"/>
    </source>
</evidence>
<keyword evidence="10" id="KW-0540">Nuclease</keyword>
<feature type="domain" description="S1 motif" evidence="18">
    <location>
        <begin position="50"/>
        <end position="146"/>
    </location>
</feature>
<dbReference type="AlphaFoldDB" id="A0A6C2UBC7"/>
<gene>
    <name evidence="19" type="primary">rng</name>
    <name evidence="19" type="ORF">PDESU_05530</name>
</gene>
<evidence type="ECO:0000256" key="14">
    <source>
        <dbReference type="ARBA" id="ARBA00022801"/>
    </source>
</evidence>
<dbReference type="EMBL" id="CAAHFG010000004">
    <property type="protein sequence ID" value="VGO16937.1"/>
    <property type="molecule type" value="Genomic_DNA"/>
</dbReference>
<proteinExistence type="inferred from homology"/>
<evidence type="ECO:0000256" key="13">
    <source>
        <dbReference type="ARBA" id="ARBA00022759"/>
    </source>
</evidence>
<evidence type="ECO:0000256" key="7">
    <source>
        <dbReference type="ARBA" id="ARBA00022519"/>
    </source>
</evidence>
<protein>
    <recommendedName>
        <fullName evidence="4">Ribonuclease G</fullName>
    </recommendedName>
</protein>
<comment type="subcellular location">
    <subcellularLocation>
        <location evidence="2">Cytoplasm</location>
    </subcellularLocation>
</comment>
<evidence type="ECO:0000256" key="17">
    <source>
        <dbReference type="ARBA" id="ARBA00023136"/>
    </source>
</evidence>
<dbReference type="PANTHER" id="PTHR30001:SF1">
    <property type="entry name" value="RIBONUCLEASE E_G-LIKE PROTEIN, CHLOROPLASTIC"/>
    <property type="match status" value="1"/>
</dbReference>
<dbReference type="RefSeq" id="WP_136082447.1">
    <property type="nucleotide sequence ID" value="NZ_CAAHFG010000004.1"/>
</dbReference>
<evidence type="ECO:0000256" key="2">
    <source>
        <dbReference type="ARBA" id="ARBA00004496"/>
    </source>
</evidence>
<evidence type="ECO:0000256" key="15">
    <source>
        <dbReference type="ARBA" id="ARBA00022842"/>
    </source>
</evidence>
<evidence type="ECO:0000256" key="3">
    <source>
        <dbReference type="ARBA" id="ARBA00005663"/>
    </source>
</evidence>
<keyword evidence="6" id="KW-0963">Cytoplasm</keyword>
<dbReference type="GO" id="GO:0004540">
    <property type="term" value="F:RNA nuclease activity"/>
    <property type="evidence" value="ECO:0007669"/>
    <property type="project" value="InterPro"/>
</dbReference>
<dbReference type="Proteomes" id="UP000366872">
    <property type="component" value="Unassembled WGS sequence"/>
</dbReference>
<comment type="cofactor">
    <cofactor evidence="1">
        <name>Mg(2+)</name>
        <dbReference type="ChEBI" id="CHEBI:18420"/>
    </cofactor>
</comment>
<keyword evidence="7" id="KW-0997">Cell inner membrane</keyword>
<keyword evidence="12" id="KW-0699">rRNA-binding</keyword>
<dbReference type="GO" id="GO:0005737">
    <property type="term" value="C:cytoplasm"/>
    <property type="evidence" value="ECO:0007669"/>
    <property type="project" value="UniProtKB-SubCell"/>
</dbReference>
<organism evidence="19 20">
    <name type="scientific">Pontiella desulfatans</name>
    <dbReference type="NCBI Taxonomy" id="2750659"/>
    <lineage>
        <taxon>Bacteria</taxon>
        <taxon>Pseudomonadati</taxon>
        <taxon>Kiritimatiellota</taxon>
        <taxon>Kiritimatiellia</taxon>
        <taxon>Kiritimatiellales</taxon>
        <taxon>Pontiellaceae</taxon>
        <taxon>Pontiella</taxon>
    </lineage>
</organism>
<dbReference type="Pfam" id="PF20833">
    <property type="entry name" value="RNase_E_G_Thio"/>
    <property type="match status" value="1"/>
</dbReference>
<dbReference type="GO" id="GO:0019843">
    <property type="term" value="F:rRNA binding"/>
    <property type="evidence" value="ECO:0007669"/>
    <property type="project" value="UniProtKB-KW"/>
</dbReference>
<keyword evidence="15" id="KW-0460">Magnesium</keyword>
<comment type="similarity">
    <text evidence="3">Belongs to the RNase E/G family. RNase G subfamily.</text>
</comment>
<dbReference type="Gene3D" id="3.40.1260.20">
    <property type="entry name" value="Ribonuclease E, catalytic domain"/>
    <property type="match status" value="1"/>
</dbReference>
<evidence type="ECO:0000313" key="19">
    <source>
        <dbReference type="EMBL" id="VGO16937.1"/>
    </source>
</evidence>
<evidence type="ECO:0000256" key="11">
    <source>
        <dbReference type="ARBA" id="ARBA00022723"/>
    </source>
</evidence>
<evidence type="ECO:0000256" key="6">
    <source>
        <dbReference type="ARBA" id="ARBA00022490"/>
    </source>
</evidence>
<keyword evidence="20" id="KW-1185">Reference proteome</keyword>
<dbReference type="Pfam" id="PF10150">
    <property type="entry name" value="RNase_E_G"/>
    <property type="match status" value="1"/>
</dbReference>
<dbReference type="InterPro" id="IPR012340">
    <property type="entry name" value="NA-bd_OB-fold"/>
</dbReference>
<evidence type="ECO:0000256" key="16">
    <source>
        <dbReference type="ARBA" id="ARBA00022884"/>
    </source>
</evidence>
<evidence type="ECO:0000313" key="20">
    <source>
        <dbReference type="Proteomes" id="UP000366872"/>
    </source>
</evidence>
<evidence type="ECO:0000256" key="12">
    <source>
        <dbReference type="ARBA" id="ARBA00022730"/>
    </source>
</evidence>
<keyword evidence="17" id="KW-0472">Membrane</keyword>
<keyword evidence="9" id="KW-0819">tRNA processing</keyword>
<dbReference type="InterPro" id="IPR048583">
    <property type="entry name" value="RNase_E_G_thioredoxin-like"/>
</dbReference>
<evidence type="ECO:0000256" key="9">
    <source>
        <dbReference type="ARBA" id="ARBA00022694"/>
    </source>
</evidence>
<evidence type="ECO:0000256" key="10">
    <source>
        <dbReference type="ARBA" id="ARBA00022722"/>
    </source>
</evidence>
<sequence>MLKKLKAIGGNKREKKEIIINIETLETRVAVLEDGKLDNFHIERQEDNRIVGSIFKGKIQNLEDGLQAAFVDIGLKKNAFIHYWDMIPEDAARLEREEGIRAKSSTRRRKKYKPGEMQKIFPVGSEIIVQVTKDAIGTKGPRVTANLSIPGRFLVMMPGTHLKGISRKIDDVKERNRLKKILSRLPIPENIGLIVRTAGSGTRKVSFARDARTLFEIWNDIESGIKNDAAPTCLYSEPKLAERVVRDYLTEDIDRIYIDNREMFDATRQIIAKFSRRSRNWVQMYGGEEPIFDYFEVEKQIESAYRRKVWMKSGAYLIFDETEALIAIDVNTGRHKGSKSQEESILQVNLESAEEVARQLRLRNVGGLVIVDFIDMKSKRDQNAVYRCLKEALKKDRARTNVLQISQLGLLEMTRQRVEESIFTSGYTDCNYCSGRGRVKSSLSMSVEIQRRVSECMRKDRNGTHSMRVTVNPLVLDRLRKEDEQALIDMEKEFQGHLTFVSDGHFHIEEFTITNDDNGRVLFTSIEN</sequence>
<evidence type="ECO:0000256" key="4">
    <source>
        <dbReference type="ARBA" id="ARBA00017719"/>
    </source>
</evidence>
<dbReference type="GO" id="GO:0016787">
    <property type="term" value="F:hydrolase activity"/>
    <property type="evidence" value="ECO:0007669"/>
    <property type="project" value="UniProtKB-KW"/>
</dbReference>
<keyword evidence="16" id="KW-0694">RNA-binding</keyword>
<dbReference type="GO" id="GO:0046872">
    <property type="term" value="F:metal ion binding"/>
    <property type="evidence" value="ECO:0007669"/>
    <property type="project" value="UniProtKB-KW"/>
</dbReference>
<dbReference type="GO" id="GO:0006364">
    <property type="term" value="P:rRNA processing"/>
    <property type="evidence" value="ECO:0007669"/>
    <property type="project" value="UniProtKB-KW"/>
</dbReference>
<evidence type="ECO:0000256" key="8">
    <source>
        <dbReference type="ARBA" id="ARBA00022552"/>
    </source>
</evidence>
<dbReference type="PANTHER" id="PTHR30001">
    <property type="entry name" value="RIBONUCLEASE"/>
    <property type="match status" value="1"/>
</dbReference>
<keyword evidence="14" id="KW-0378">Hydrolase</keyword>
<keyword evidence="8" id="KW-0698">rRNA processing</keyword>
<accession>A0A6C2UBC7</accession>
<dbReference type="GO" id="GO:0004519">
    <property type="term" value="F:endonuclease activity"/>
    <property type="evidence" value="ECO:0007669"/>
    <property type="project" value="UniProtKB-KW"/>
</dbReference>
<evidence type="ECO:0000256" key="1">
    <source>
        <dbReference type="ARBA" id="ARBA00001946"/>
    </source>
</evidence>
<dbReference type="InterPro" id="IPR003029">
    <property type="entry name" value="S1_domain"/>
</dbReference>
<keyword evidence="5" id="KW-1003">Cell membrane</keyword>
<reference evidence="19 20" key="1">
    <citation type="submission" date="2019-04" db="EMBL/GenBank/DDBJ databases">
        <authorList>
            <person name="Van Vliet M D."/>
        </authorList>
    </citation>
    <scope>NUCLEOTIDE SEQUENCE [LARGE SCALE GENOMIC DNA]</scope>
    <source>
        <strain evidence="19 20">F1</strain>
    </source>
</reference>
<dbReference type="InterPro" id="IPR019307">
    <property type="entry name" value="RNA-bd_AU-1/RNase_E/G"/>
</dbReference>
<dbReference type="GO" id="GO:0008033">
    <property type="term" value="P:tRNA processing"/>
    <property type="evidence" value="ECO:0007669"/>
    <property type="project" value="UniProtKB-KW"/>
</dbReference>
<dbReference type="Gene3D" id="2.40.50.140">
    <property type="entry name" value="Nucleic acid-binding proteins"/>
    <property type="match status" value="1"/>
</dbReference>
<dbReference type="SUPFAM" id="SSF50249">
    <property type="entry name" value="Nucleic acid-binding proteins"/>
    <property type="match status" value="1"/>
</dbReference>
<keyword evidence="13" id="KW-0255">Endonuclease</keyword>
<dbReference type="NCBIfam" id="TIGR00757">
    <property type="entry name" value="RNaseEG"/>
    <property type="match status" value="1"/>
</dbReference>